<reference evidence="2 3" key="1">
    <citation type="submission" date="2016-10" db="EMBL/GenBank/DDBJ databases">
        <authorList>
            <person name="de Groot N.N."/>
        </authorList>
    </citation>
    <scope>NUCLEOTIDE SEQUENCE [LARGE SCALE GENOMIC DNA]</scope>
    <source>
        <strain evidence="2 3">DSM 17925</strain>
    </source>
</reference>
<dbReference type="AlphaFoldDB" id="A0A1I0QBJ8"/>
<evidence type="ECO:0000313" key="2">
    <source>
        <dbReference type="EMBL" id="SEW24289.1"/>
    </source>
</evidence>
<name>A0A1I0QBJ8_9RHOB</name>
<protein>
    <submittedName>
        <fullName evidence="2">Uncharacterized protein</fullName>
    </submittedName>
</protein>
<dbReference type="EMBL" id="FOIZ01000001">
    <property type="protein sequence ID" value="SEW24289.1"/>
    <property type="molecule type" value="Genomic_DNA"/>
</dbReference>
<evidence type="ECO:0000313" key="3">
    <source>
        <dbReference type="Proteomes" id="UP000199167"/>
    </source>
</evidence>
<feature type="signal peptide" evidence="1">
    <location>
        <begin position="1"/>
        <end position="23"/>
    </location>
</feature>
<dbReference type="Proteomes" id="UP000199167">
    <property type="component" value="Unassembled WGS sequence"/>
</dbReference>
<organism evidence="2 3">
    <name type="scientific">Cognatiyoonia koreensis</name>
    <dbReference type="NCBI Taxonomy" id="364200"/>
    <lineage>
        <taxon>Bacteria</taxon>
        <taxon>Pseudomonadati</taxon>
        <taxon>Pseudomonadota</taxon>
        <taxon>Alphaproteobacteria</taxon>
        <taxon>Rhodobacterales</taxon>
        <taxon>Paracoccaceae</taxon>
        <taxon>Cognatiyoonia</taxon>
    </lineage>
</organism>
<feature type="chain" id="PRO_5011514823" evidence="1">
    <location>
        <begin position="24"/>
        <end position="69"/>
    </location>
</feature>
<sequence>MTNRAIISSAVVFTPFLPAASYADTQWVDTSVDSRLGAHTLQSDEVQLAGFQVISSGDAYEIAEMDRSQ</sequence>
<keyword evidence="1" id="KW-0732">Signal</keyword>
<dbReference type="STRING" id="364200.SAMN04488515_1796"/>
<keyword evidence="3" id="KW-1185">Reference proteome</keyword>
<accession>A0A1I0QBJ8</accession>
<proteinExistence type="predicted"/>
<dbReference type="RefSeq" id="WP_089992943.1">
    <property type="nucleotide sequence ID" value="NZ_FOIZ01000001.1"/>
</dbReference>
<gene>
    <name evidence="2" type="ORF">SAMN04488515_1796</name>
</gene>
<evidence type="ECO:0000256" key="1">
    <source>
        <dbReference type="SAM" id="SignalP"/>
    </source>
</evidence>